<accession>A0A0B0EA99</accession>
<comment type="similarity">
    <text evidence="1">Belongs to the bacterial secretin family.</text>
</comment>
<dbReference type="PRINTS" id="PR00811">
    <property type="entry name" value="BCTERIALGSPD"/>
</dbReference>
<evidence type="ECO:0000313" key="3">
    <source>
        <dbReference type="EMBL" id="KHE90242.1"/>
    </source>
</evidence>
<dbReference type="EMBL" id="JRYO01000274">
    <property type="protein sequence ID" value="KHE90242.1"/>
    <property type="molecule type" value="Genomic_DNA"/>
</dbReference>
<dbReference type="PANTHER" id="PTHR30332">
    <property type="entry name" value="PROBABLE GENERAL SECRETION PATHWAY PROTEIN D"/>
    <property type="match status" value="1"/>
</dbReference>
<comment type="caution">
    <text evidence="3">The sequence shown here is derived from an EMBL/GenBank/DDBJ whole genome shotgun (WGS) entry which is preliminary data.</text>
</comment>
<protein>
    <submittedName>
        <fullName evidence="3">General secretion pathway protein D</fullName>
    </submittedName>
</protein>
<dbReference type="PANTHER" id="PTHR30332:SF17">
    <property type="entry name" value="TYPE IV PILIATION SYSTEM PROTEIN DR_0774-RELATED"/>
    <property type="match status" value="1"/>
</dbReference>
<gene>
    <name evidence="3" type="primary">pulD_2</name>
    <name evidence="3" type="ORF">SCABRO_04004</name>
</gene>
<dbReference type="Proteomes" id="UP000030652">
    <property type="component" value="Unassembled WGS sequence"/>
</dbReference>
<reference evidence="3 4" key="1">
    <citation type="submission" date="2014-10" db="EMBL/GenBank/DDBJ databases">
        <title>Draft genome of anammox bacterium scalindua brodae, obtained using differential coverage binning of sequence data from two enrichment reactors.</title>
        <authorList>
            <person name="Speth D.R."/>
            <person name="Russ L."/>
            <person name="Kartal B."/>
            <person name="Op den Camp H.J."/>
            <person name="Dutilh B.E."/>
            <person name="Jetten M.S."/>
        </authorList>
    </citation>
    <scope>NUCLEOTIDE SEQUENCE [LARGE SCALE GENOMIC DNA]</scope>
    <source>
        <strain evidence="3">RU1</strain>
    </source>
</reference>
<dbReference type="GO" id="GO:0015627">
    <property type="term" value="C:type II protein secretion system complex"/>
    <property type="evidence" value="ECO:0007669"/>
    <property type="project" value="TreeGrafter"/>
</dbReference>
<evidence type="ECO:0000259" key="2">
    <source>
        <dbReference type="Pfam" id="PF00263"/>
    </source>
</evidence>
<sequence length="290" mass="30812">NERKGCLTGCLPFKRDAKKQILIRAKILEVTLNDGSEFGINWDYALKGIGLFGGKATPGTIGQAFAPSATNTGIGFTGFATPITATINRTNFSATIRALETQGKVTVLSSPEVSTLNGQKAIIRSVTEDVVFQSTQSSGSGGDPIATTTAEPFTYGVFLDVTPHVDSEGMITMDIHPSVSSLSDTKSSGGANPAQKPIIDTRETETVATIESGETVLIAGLMADNLNENISKFPILGDIPLIKALFRRTIKQSEKTELVILINPTIVGPGAKDFGSAREKYKVLSKMFPQ</sequence>
<dbReference type="GO" id="GO:0009306">
    <property type="term" value="P:protein secretion"/>
    <property type="evidence" value="ECO:0007669"/>
    <property type="project" value="InterPro"/>
</dbReference>
<dbReference type="InterPro" id="IPR004846">
    <property type="entry name" value="T2SS/T3SS_dom"/>
</dbReference>
<evidence type="ECO:0000256" key="1">
    <source>
        <dbReference type="RuleBase" id="RU004003"/>
    </source>
</evidence>
<dbReference type="eggNOG" id="COG1450">
    <property type="taxonomic scope" value="Bacteria"/>
</dbReference>
<evidence type="ECO:0000313" key="4">
    <source>
        <dbReference type="Proteomes" id="UP000030652"/>
    </source>
</evidence>
<dbReference type="InterPro" id="IPR001775">
    <property type="entry name" value="GspD/PilQ"/>
</dbReference>
<dbReference type="InterPro" id="IPR050810">
    <property type="entry name" value="Bact_Secretion_Sys_Channel"/>
</dbReference>
<proteinExistence type="inferred from homology"/>
<feature type="non-terminal residue" evidence="3">
    <location>
        <position position="1"/>
    </location>
</feature>
<dbReference type="Pfam" id="PF00263">
    <property type="entry name" value="Secretin"/>
    <property type="match status" value="1"/>
</dbReference>
<name>A0A0B0EA99_9BACT</name>
<dbReference type="AlphaFoldDB" id="A0A0B0EA99"/>
<organism evidence="3 4">
    <name type="scientific">Candidatus Scalindua brodae</name>
    <dbReference type="NCBI Taxonomy" id="237368"/>
    <lineage>
        <taxon>Bacteria</taxon>
        <taxon>Pseudomonadati</taxon>
        <taxon>Planctomycetota</taxon>
        <taxon>Candidatus Brocadiia</taxon>
        <taxon>Candidatus Brocadiales</taxon>
        <taxon>Candidatus Scalinduaceae</taxon>
        <taxon>Candidatus Scalindua</taxon>
    </lineage>
</organism>
<feature type="domain" description="Type II/III secretion system secretin-like" evidence="2">
    <location>
        <begin position="98"/>
        <end position="267"/>
    </location>
</feature>